<sequence length="83" mass="9518">MLLGAEGGLMVGGAEFMGRCAVENKDLGYFLIGARILWLVVSAASLSGIIWFYCYKLDCNWSARDESEEKKLNNAFWHWDHRW</sequence>
<name>A0A183DBQ9_9BILA</name>
<accession>A0A183DBQ9</accession>
<dbReference type="WBParaSite" id="GPUH_0000615801-mRNA-1">
    <property type="protein sequence ID" value="GPUH_0000615801-mRNA-1"/>
    <property type="gene ID" value="GPUH_0000615801"/>
</dbReference>
<keyword evidence="3" id="KW-1185">Reference proteome</keyword>
<organism evidence="4">
    <name type="scientific">Gongylonema pulchrum</name>
    <dbReference type="NCBI Taxonomy" id="637853"/>
    <lineage>
        <taxon>Eukaryota</taxon>
        <taxon>Metazoa</taxon>
        <taxon>Ecdysozoa</taxon>
        <taxon>Nematoda</taxon>
        <taxon>Chromadorea</taxon>
        <taxon>Rhabditida</taxon>
        <taxon>Spirurina</taxon>
        <taxon>Spiruromorpha</taxon>
        <taxon>Spiruroidea</taxon>
        <taxon>Gongylonematidae</taxon>
        <taxon>Gongylonema</taxon>
    </lineage>
</organism>
<keyword evidence="1" id="KW-1133">Transmembrane helix</keyword>
<evidence type="ECO:0000313" key="3">
    <source>
        <dbReference type="Proteomes" id="UP000271098"/>
    </source>
</evidence>
<dbReference type="EMBL" id="UYRT01014000">
    <property type="protein sequence ID" value="VDK53591.1"/>
    <property type="molecule type" value="Genomic_DNA"/>
</dbReference>
<dbReference type="AlphaFoldDB" id="A0A183DBQ9"/>
<evidence type="ECO:0000256" key="1">
    <source>
        <dbReference type="SAM" id="Phobius"/>
    </source>
</evidence>
<reference evidence="2 3" key="2">
    <citation type="submission" date="2018-11" db="EMBL/GenBank/DDBJ databases">
        <authorList>
            <consortium name="Pathogen Informatics"/>
        </authorList>
    </citation>
    <scope>NUCLEOTIDE SEQUENCE [LARGE SCALE GENOMIC DNA]</scope>
</reference>
<keyword evidence="1" id="KW-0812">Transmembrane</keyword>
<reference evidence="4" key="1">
    <citation type="submission" date="2016-06" db="UniProtKB">
        <authorList>
            <consortium name="WormBaseParasite"/>
        </authorList>
    </citation>
    <scope>IDENTIFICATION</scope>
</reference>
<keyword evidence="1" id="KW-0472">Membrane</keyword>
<evidence type="ECO:0000313" key="4">
    <source>
        <dbReference type="WBParaSite" id="GPUH_0000615801-mRNA-1"/>
    </source>
</evidence>
<proteinExistence type="predicted"/>
<evidence type="ECO:0000313" key="2">
    <source>
        <dbReference type="EMBL" id="VDK53591.1"/>
    </source>
</evidence>
<dbReference type="Proteomes" id="UP000271098">
    <property type="component" value="Unassembled WGS sequence"/>
</dbReference>
<feature type="transmembrane region" description="Helical" evidence="1">
    <location>
        <begin position="36"/>
        <end position="55"/>
    </location>
</feature>
<protein>
    <submittedName>
        <fullName evidence="4">Sulf_transp domain-containing protein</fullName>
    </submittedName>
</protein>
<gene>
    <name evidence="2" type="ORF">GPUH_LOCUS6148</name>
</gene>